<dbReference type="SUPFAM" id="SSF56112">
    <property type="entry name" value="Protein kinase-like (PK-like)"/>
    <property type="match status" value="1"/>
</dbReference>
<feature type="domain" description="Aminoglycoside phosphotransferase" evidence="1">
    <location>
        <begin position="42"/>
        <end position="264"/>
    </location>
</feature>
<proteinExistence type="predicted"/>
<evidence type="ECO:0000313" key="2">
    <source>
        <dbReference type="EMBL" id="MFD1847955.1"/>
    </source>
</evidence>
<name>A0ABW4QB49_9MICC</name>
<dbReference type="RefSeq" id="WP_343881254.1">
    <property type="nucleotide sequence ID" value="NZ_BAAAIJ010000056.1"/>
</dbReference>
<comment type="caution">
    <text evidence="2">The sequence shown here is derived from an EMBL/GenBank/DDBJ whole genome shotgun (WGS) entry which is preliminary data.</text>
</comment>
<sequence>MIPTEGSAGIDYTRTARRAPWATLPAAVSDRIAAELGSPPETVTPAGGGFTNGFAAVVGAGNRSLFAKAAPATNHPIFAAYVREAEVLAALPANLPFPLLHFAELIPAAGTQWQLLCFEAIDGYMPGQPWTATDLGAVHRSLLTVQSGLQELPTEFSGGSMVDDFFGADSQTGVSDCWLVNDRLPSYLSPLKPRQMAELQDLTLLGRDALVGDAVLHNDLRADNILIRSNPRSTTEPVALFCDWNFLSTGPAWADWVALLVYPRHAGIDVGPWLTESPLSADADPEHIDAWLAVLAAYMVTSGSQPDLATSPFLRTHQRFTARILIDWISERRHWEF</sequence>
<dbReference type="Gene3D" id="3.30.200.20">
    <property type="entry name" value="Phosphorylase Kinase, domain 1"/>
    <property type="match status" value="1"/>
</dbReference>
<dbReference type="InterPro" id="IPR002575">
    <property type="entry name" value="Aminoglycoside_PTrfase"/>
</dbReference>
<protein>
    <submittedName>
        <fullName evidence="2">Phosphotransferase</fullName>
    </submittedName>
</protein>
<accession>A0ABW4QB49</accession>
<reference evidence="3" key="1">
    <citation type="journal article" date="2019" name="Int. J. Syst. Evol. Microbiol.">
        <title>The Global Catalogue of Microorganisms (GCM) 10K type strain sequencing project: providing services to taxonomists for standard genome sequencing and annotation.</title>
        <authorList>
            <consortium name="The Broad Institute Genomics Platform"/>
            <consortium name="The Broad Institute Genome Sequencing Center for Infectious Disease"/>
            <person name="Wu L."/>
            <person name="Ma J."/>
        </authorList>
    </citation>
    <scope>NUCLEOTIDE SEQUENCE [LARGE SCALE GENOMIC DNA]</scope>
    <source>
        <strain evidence="3">JCM 11496</strain>
    </source>
</reference>
<dbReference type="InterPro" id="IPR011009">
    <property type="entry name" value="Kinase-like_dom_sf"/>
</dbReference>
<dbReference type="Pfam" id="PF01636">
    <property type="entry name" value="APH"/>
    <property type="match status" value="1"/>
</dbReference>
<dbReference type="Proteomes" id="UP001597307">
    <property type="component" value="Unassembled WGS sequence"/>
</dbReference>
<gene>
    <name evidence="2" type="ORF">ACFSFX_15295</name>
</gene>
<evidence type="ECO:0000313" key="3">
    <source>
        <dbReference type="Proteomes" id="UP001597307"/>
    </source>
</evidence>
<dbReference type="EMBL" id="JBHUGA010000061">
    <property type="protein sequence ID" value="MFD1847955.1"/>
    <property type="molecule type" value="Genomic_DNA"/>
</dbReference>
<keyword evidence="3" id="KW-1185">Reference proteome</keyword>
<organism evidence="2 3">
    <name type="scientific">Arthrobacter flavus</name>
    <dbReference type="NCBI Taxonomy" id="95172"/>
    <lineage>
        <taxon>Bacteria</taxon>
        <taxon>Bacillati</taxon>
        <taxon>Actinomycetota</taxon>
        <taxon>Actinomycetes</taxon>
        <taxon>Micrococcales</taxon>
        <taxon>Micrococcaceae</taxon>
        <taxon>Arthrobacter</taxon>
    </lineage>
</organism>
<evidence type="ECO:0000259" key="1">
    <source>
        <dbReference type="Pfam" id="PF01636"/>
    </source>
</evidence>
<dbReference type="Gene3D" id="3.90.1200.10">
    <property type="match status" value="1"/>
</dbReference>